<comment type="caution">
    <text evidence="1">The sequence shown here is derived from an EMBL/GenBank/DDBJ whole genome shotgun (WGS) entry which is preliminary data.</text>
</comment>
<dbReference type="EMBL" id="JBCIVJ010000001">
    <property type="protein sequence ID" value="MEN0577683.1"/>
    <property type="molecule type" value="Genomic_DNA"/>
</dbReference>
<dbReference type="Proteomes" id="UP001411173">
    <property type="component" value="Unassembled WGS sequence"/>
</dbReference>
<sequence>MRATEQSKEEMAKAIGYIVMELENTGCTITAEAIHTRLELRKECGKAFAETTANKPYQIRFNESLCG</sequence>
<gene>
    <name evidence="1" type="ORF">AAIG39_01500</name>
</gene>
<proteinExistence type="predicted"/>
<evidence type="ECO:0000313" key="1">
    <source>
        <dbReference type="EMBL" id="MEN0577683.1"/>
    </source>
</evidence>
<organism evidence="1 2">
    <name type="scientific">Phytobacter palmae</name>
    <dbReference type="NCBI Taxonomy" id="1855371"/>
    <lineage>
        <taxon>Bacteria</taxon>
        <taxon>Pseudomonadati</taxon>
        <taxon>Pseudomonadota</taxon>
        <taxon>Gammaproteobacteria</taxon>
        <taxon>Enterobacterales</taxon>
        <taxon>Enterobacteriaceae</taxon>
        <taxon>Phytobacter</taxon>
    </lineage>
</organism>
<reference evidence="1 2" key="1">
    <citation type="submission" date="2024-02" db="EMBL/GenBank/DDBJ databases">
        <title>Whole genome of MDR Enterobacteriaceae from southern Thailand.</title>
        <authorList>
            <person name="Surachat K."/>
        </authorList>
    </citation>
    <scope>NUCLEOTIDE SEQUENCE [LARGE SCALE GENOMIC DNA]</scope>
    <source>
        <strain evidence="1 2">PSU_29</strain>
    </source>
</reference>
<evidence type="ECO:0000313" key="2">
    <source>
        <dbReference type="Proteomes" id="UP001411173"/>
    </source>
</evidence>
<name>A0ABU9UZ74_9ENTR</name>
<protein>
    <submittedName>
        <fullName evidence="1">Uncharacterized protein</fullName>
    </submittedName>
</protein>
<accession>A0ABU9UZ74</accession>
<keyword evidence="2" id="KW-1185">Reference proteome</keyword>
<dbReference type="RefSeq" id="WP_090082421.1">
    <property type="nucleotide sequence ID" value="NZ_JBCIVJ010000001.1"/>
</dbReference>